<evidence type="ECO:0000313" key="1">
    <source>
        <dbReference type="EMBL" id="ANS76620.1"/>
    </source>
</evidence>
<evidence type="ECO:0000313" key="2">
    <source>
        <dbReference type="Proteomes" id="UP000092573"/>
    </source>
</evidence>
<dbReference type="OrthoDB" id="9804944at2"/>
<protein>
    <recommendedName>
        <fullName evidence="3">VOC domain-containing protein</fullName>
    </recommendedName>
</protein>
<dbReference type="AlphaFoldDB" id="A0A1B1N5A4"/>
<organism evidence="1 2">
    <name type="scientific">Paenibacillus yonginensis</name>
    <dbReference type="NCBI Taxonomy" id="1462996"/>
    <lineage>
        <taxon>Bacteria</taxon>
        <taxon>Bacillati</taxon>
        <taxon>Bacillota</taxon>
        <taxon>Bacilli</taxon>
        <taxon>Bacillales</taxon>
        <taxon>Paenibacillaceae</taxon>
        <taxon>Paenibacillus</taxon>
    </lineage>
</organism>
<proteinExistence type="predicted"/>
<dbReference type="EMBL" id="CP014167">
    <property type="protein sequence ID" value="ANS76620.1"/>
    <property type="molecule type" value="Genomic_DNA"/>
</dbReference>
<accession>A0A1B1N5A4</accession>
<dbReference type="Gene3D" id="3.10.180.10">
    <property type="entry name" value="2,3-Dihydroxybiphenyl 1,2-Dioxygenase, domain 1"/>
    <property type="match status" value="1"/>
</dbReference>
<dbReference type="RefSeq" id="WP_068699450.1">
    <property type="nucleotide sequence ID" value="NZ_CP014167.1"/>
</dbReference>
<sequence length="97" mass="11270">MAYGLQIEQLYSPCEQQNLSLARRRRDFAPPGSVLYFGVEHIQEAYQELLGKGVEFRDKPHVIAEMHGIQTWMVFFYDPDLNLHALISEESTVSRKQ</sequence>
<reference evidence="1 2" key="1">
    <citation type="submission" date="2016-01" db="EMBL/GenBank/DDBJ databases">
        <title>Complete Genome Sequence of Paenibacillus yonginensis DCY84, a novel Plant Growth-Promoting Bacteria with Elicitation of Induced Systemic Resistance.</title>
        <authorList>
            <person name="Kim Y.J."/>
            <person name="Yang D.C."/>
            <person name="Sukweenadhi J."/>
        </authorList>
    </citation>
    <scope>NUCLEOTIDE SEQUENCE [LARGE SCALE GENOMIC DNA]</scope>
    <source>
        <strain evidence="1 2">DCY84</strain>
    </source>
</reference>
<gene>
    <name evidence="1" type="ORF">AWM70_20245</name>
</gene>
<dbReference type="SUPFAM" id="SSF54593">
    <property type="entry name" value="Glyoxalase/Bleomycin resistance protein/Dihydroxybiphenyl dioxygenase"/>
    <property type="match status" value="1"/>
</dbReference>
<dbReference type="InterPro" id="IPR029068">
    <property type="entry name" value="Glyas_Bleomycin-R_OHBP_Dase"/>
</dbReference>
<keyword evidence="2" id="KW-1185">Reference proteome</keyword>
<dbReference type="Proteomes" id="UP000092573">
    <property type="component" value="Chromosome"/>
</dbReference>
<evidence type="ECO:0008006" key="3">
    <source>
        <dbReference type="Google" id="ProtNLM"/>
    </source>
</evidence>
<dbReference type="KEGG" id="pyg:AWM70_20245"/>
<name>A0A1B1N5A4_9BACL</name>